<evidence type="ECO:0000256" key="11">
    <source>
        <dbReference type="RuleBase" id="RU362115"/>
    </source>
</evidence>
<evidence type="ECO:0000256" key="5">
    <source>
        <dbReference type="ARBA" id="ARBA00022670"/>
    </source>
</evidence>
<feature type="transmembrane region" description="Helical" evidence="11">
    <location>
        <begin position="196"/>
        <end position="221"/>
    </location>
</feature>
<reference evidence="14" key="1">
    <citation type="submission" date="2021-01" db="EMBL/GenBank/DDBJ databases">
        <authorList>
            <person name="Corre E."/>
            <person name="Pelletier E."/>
            <person name="Niang G."/>
            <person name="Scheremetjew M."/>
            <person name="Finn R."/>
            <person name="Kale V."/>
            <person name="Holt S."/>
            <person name="Cochrane G."/>
            <person name="Meng A."/>
            <person name="Brown T."/>
            <person name="Cohen L."/>
        </authorList>
    </citation>
    <scope>NUCLEOTIDE SEQUENCE</scope>
    <source>
        <strain evidence="14">CCMP2877</strain>
    </source>
</reference>
<evidence type="ECO:0000256" key="2">
    <source>
        <dbReference type="ARBA" id="ARBA00004141"/>
    </source>
</evidence>
<dbReference type="EC" id="3.4.21.105" evidence="4"/>
<comment type="similarity">
    <text evidence="3 11">Belongs to the peptidase S54 family.</text>
</comment>
<sequence>MIWEIGENGWKLEPLDENPFLGPSVDTLLDCGAINYYKIVDEGEWWRLAVGMWLHAGIIHFIMNGVVIIQIGRSLESLHGWYTVLPLYLLSGVFAACTTALLAPFTISVGASGALFGLLGGLWADLVQNWNMVYHPWMQLLGLGCVTLVNVFVGLAPLVDNYQHLGGMLMGISLGFTLFVQPRYDAAHRRRPKRHYQAVLQIIGAVIAFNILFLALVLMLLKVDVEGACGETCDAAACIDTGFWDCDMAKHSCTGQAFSNGTVVVDCLITDGSETFQVDYNPTTDLTNSRLEDLCEEACT</sequence>
<evidence type="ECO:0000256" key="1">
    <source>
        <dbReference type="ARBA" id="ARBA00000156"/>
    </source>
</evidence>
<dbReference type="EMBL" id="HBGJ01035102">
    <property type="protein sequence ID" value="CAD9263856.1"/>
    <property type="molecule type" value="Transcribed_RNA"/>
</dbReference>
<dbReference type="SUPFAM" id="SSF144091">
    <property type="entry name" value="Rhomboid-like"/>
    <property type="match status" value="1"/>
</dbReference>
<organism evidence="14">
    <name type="scientific">Phaeomonas parva</name>
    <dbReference type="NCBI Taxonomy" id="124430"/>
    <lineage>
        <taxon>Eukaryota</taxon>
        <taxon>Sar</taxon>
        <taxon>Stramenopiles</taxon>
        <taxon>Ochrophyta</taxon>
        <taxon>Pinguiophyceae</taxon>
        <taxon>Pinguiochrysidales</taxon>
        <taxon>Pinguiochrysidaceae</taxon>
        <taxon>Phaeomonas</taxon>
    </lineage>
</organism>
<evidence type="ECO:0000256" key="9">
    <source>
        <dbReference type="ARBA" id="ARBA00022989"/>
    </source>
</evidence>
<evidence type="ECO:0000313" key="14">
    <source>
        <dbReference type="EMBL" id="CAD9263856.1"/>
    </source>
</evidence>
<dbReference type="EMBL" id="HBGJ01035100">
    <property type="protein sequence ID" value="CAD9263854.1"/>
    <property type="molecule type" value="Transcribed_RNA"/>
</dbReference>
<feature type="transmembrane region" description="Helical" evidence="11">
    <location>
        <begin position="140"/>
        <end position="159"/>
    </location>
</feature>
<dbReference type="GO" id="GO:0004252">
    <property type="term" value="F:serine-type endopeptidase activity"/>
    <property type="evidence" value="ECO:0007669"/>
    <property type="project" value="InterPro"/>
</dbReference>
<comment type="function">
    <text evidence="11">Serine protease involved in intramembrane proteolysis.</text>
</comment>
<keyword evidence="7 11" id="KW-0378">Hydrolase</keyword>
<evidence type="ECO:0000256" key="6">
    <source>
        <dbReference type="ARBA" id="ARBA00022692"/>
    </source>
</evidence>
<dbReference type="InterPro" id="IPR022764">
    <property type="entry name" value="Peptidase_S54_rhomboid_dom"/>
</dbReference>
<dbReference type="AlphaFoldDB" id="A0A6U4K3R5"/>
<keyword evidence="10 11" id="KW-0472">Membrane</keyword>
<proteinExistence type="inferred from homology"/>
<comment type="caution">
    <text evidence="11">Lacks conserved residue(s) required for the propagation of feature annotation.</text>
</comment>
<keyword evidence="8 11" id="KW-0720">Serine protease</keyword>
<dbReference type="PANTHER" id="PTHR22936:SF69">
    <property type="entry name" value="RHOMBOID-LIKE PROTEIN"/>
    <property type="match status" value="1"/>
</dbReference>
<comment type="subcellular location">
    <subcellularLocation>
        <location evidence="2 11">Membrane</location>
        <topology evidence="2 11">Multi-pass membrane protein</topology>
    </subcellularLocation>
</comment>
<dbReference type="Pfam" id="PF01694">
    <property type="entry name" value="Rhomboid"/>
    <property type="match status" value="1"/>
</dbReference>
<evidence type="ECO:0000256" key="4">
    <source>
        <dbReference type="ARBA" id="ARBA00013039"/>
    </source>
</evidence>
<feature type="transmembrane region" description="Helical" evidence="11">
    <location>
        <begin position="45"/>
        <end position="69"/>
    </location>
</feature>
<dbReference type="Gene3D" id="1.20.1540.10">
    <property type="entry name" value="Rhomboid-like"/>
    <property type="match status" value="1"/>
</dbReference>
<evidence type="ECO:0000313" key="13">
    <source>
        <dbReference type="EMBL" id="CAD9263854.1"/>
    </source>
</evidence>
<comment type="catalytic activity">
    <reaction evidence="1 11">
        <text>Cleaves type-1 transmembrane domains using a catalytic dyad composed of serine and histidine that are contributed by different transmembrane domains.</text>
        <dbReference type="EC" id="3.4.21.105"/>
    </reaction>
</comment>
<dbReference type="PANTHER" id="PTHR22936">
    <property type="entry name" value="RHOMBOID-RELATED"/>
    <property type="match status" value="1"/>
</dbReference>
<evidence type="ECO:0000256" key="10">
    <source>
        <dbReference type="ARBA" id="ARBA00023136"/>
    </source>
</evidence>
<dbReference type="InterPro" id="IPR002610">
    <property type="entry name" value="Peptidase_S54_rhomboid-like"/>
</dbReference>
<keyword evidence="6 11" id="KW-0812">Transmembrane</keyword>
<dbReference type="GO" id="GO:0016020">
    <property type="term" value="C:membrane"/>
    <property type="evidence" value="ECO:0007669"/>
    <property type="project" value="UniProtKB-SubCell"/>
</dbReference>
<evidence type="ECO:0000256" key="7">
    <source>
        <dbReference type="ARBA" id="ARBA00022801"/>
    </source>
</evidence>
<name>A0A6U4K3R5_9STRA</name>
<evidence type="ECO:0000313" key="15">
    <source>
        <dbReference type="EMBL" id="CAD9263860.1"/>
    </source>
</evidence>
<evidence type="ECO:0000259" key="12">
    <source>
        <dbReference type="Pfam" id="PF01694"/>
    </source>
</evidence>
<dbReference type="GO" id="GO:0006508">
    <property type="term" value="P:proteolysis"/>
    <property type="evidence" value="ECO:0007669"/>
    <property type="project" value="UniProtKB-KW"/>
</dbReference>
<keyword evidence="9 11" id="KW-1133">Transmembrane helix</keyword>
<accession>A0A6U4K3R5</accession>
<feature type="transmembrane region" description="Helical" evidence="11">
    <location>
        <begin position="109"/>
        <end position="128"/>
    </location>
</feature>
<dbReference type="InterPro" id="IPR035952">
    <property type="entry name" value="Rhomboid-like_sf"/>
</dbReference>
<evidence type="ECO:0000256" key="3">
    <source>
        <dbReference type="ARBA" id="ARBA00009045"/>
    </source>
</evidence>
<feature type="transmembrane region" description="Helical" evidence="11">
    <location>
        <begin position="81"/>
        <end position="103"/>
    </location>
</feature>
<evidence type="ECO:0000256" key="8">
    <source>
        <dbReference type="ARBA" id="ARBA00022825"/>
    </source>
</evidence>
<keyword evidence="5 11" id="KW-0645">Protease</keyword>
<protein>
    <recommendedName>
        <fullName evidence="4">rhomboid protease</fullName>
        <ecNumber evidence="4">3.4.21.105</ecNumber>
    </recommendedName>
</protein>
<feature type="domain" description="Peptidase S54 rhomboid" evidence="12">
    <location>
        <begin position="43"/>
        <end position="179"/>
    </location>
</feature>
<dbReference type="EMBL" id="HBGJ01035108">
    <property type="protein sequence ID" value="CAD9263860.1"/>
    <property type="molecule type" value="Transcribed_RNA"/>
</dbReference>
<gene>
    <name evidence="13" type="ORF">PPAR1163_LOCUS22239</name>
    <name evidence="14" type="ORF">PPAR1163_LOCUS22241</name>
    <name evidence="15" type="ORF">PPAR1163_LOCUS22245</name>
</gene>